<evidence type="ECO:0000313" key="2">
    <source>
        <dbReference type="EMBL" id="KAJ1159847.1"/>
    </source>
</evidence>
<reference evidence="2" key="1">
    <citation type="journal article" date="2022" name="bioRxiv">
        <title>Sequencing and chromosome-scale assembly of the giantPleurodeles waltlgenome.</title>
        <authorList>
            <person name="Brown T."/>
            <person name="Elewa A."/>
            <person name="Iarovenko S."/>
            <person name="Subramanian E."/>
            <person name="Araus A.J."/>
            <person name="Petzold A."/>
            <person name="Susuki M."/>
            <person name="Suzuki K.-i.T."/>
            <person name="Hayashi T."/>
            <person name="Toyoda A."/>
            <person name="Oliveira C."/>
            <person name="Osipova E."/>
            <person name="Leigh N.D."/>
            <person name="Simon A."/>
            <person name="Yun M.H."/>
        </authorList>
    </citation>
    <scope>NUCLEOTIDE SEQUENCE</scope>
    <source>
        <strain evidence="2">20211129_DDA</strain>
        <tissue evidence="2">Liver</tissue>
    </source>
</reference>
<feature type="region of interest" description="Disordered" evidence="1">
    <location>
        <begin position="1"/>
        <end position="44"/>
    </location>
</feature>
<sequence length="114" mass="11769">MRPASATARSGAQRRSLALLNGSLKKKPKRLHRPGTRETPSRTQALQEQQRAVEMAAVLSGAGSELALDLGWGGTPGDLCAAIGLGSGPDVSCGPVSRCRLPGAGLADERGLRL</sequence>
<accession>A0AAV7S7A1</accession>
<gene>
    <name evidence="2" type="ORF">NDU88_000351</name>
</gene>
<feature type="compositionally biased region" description="Basic residues" evidence="1">
    <location>
        <begin position="24"/>
        <end position="34"/>
    </location>
</feature>
<proteinExistence type="predicted"/>
<name>A0AAV7S7A1_PLEWA</name>
<dbReference type="Proteomes" id="UP001066276">
    <property type="component" value="Chromosome 4_2"/>
</dbReference>
<dbReference type="AlphaFoldDB" id="A0AAV7S7A1"/>
<organism evidence="2 3">
    <name type="scientific">Pleurodeles waltl</name>
    <name type="common">Iberian ribbed newt</name>
    <dbReference type="NCBI Taxonomy" id="8319"/>
    <lineage>
        <taxon>Eukaryota</taxon>
        <taxon>Metazoa</taxon>
        <taxon>Chordata</taxon>
        <taxon>Craniata</taxon>
        <taxon>Vertebrata</taxon>
        <taxon>Euteleostomi</taxon>
        <taxon>Amphibia</taxon>
        <taxon>Batrachia</taxon>
        <taxon>Caudata</taxon>
        <taxon>Salamandroidea</taxon>
        <taxon>Salamandridae</taxon>
        <taxon>Pleurodelinae</taxon>
        <taxon>Pleurodeles</taxon>
    </lineage>
</organism>
<comment type="caution">
    <text evidence="2">The sequence shown here is derived from an EMBL/GenBank/DDBJ whole genome shotgun (WGS) entry which is preliminary data.</text>
</comment>
<keyword evidence="3" id="KW-1185">Reference proteome</keyword>
<evidence type="ECO:0000313" key="3">
    <source>
        <dbReference type="Proteomes" id="UP001066276"/>
    </source>
</evidence>
<protein>
    <submittedName>
        <fullName evidence="2">Uncharacterized protein</fullName>
    </submittedName>
</protein>
<evidence type="ECO:0000256" key="1">
    <source>
        <dbReference type="SAM" id="MobiDB-lite"/>
    </source>
</evidence>
<dbReference type="EMBL" id="JANPWB010000008">
    <property type="protein sequence ID" value="KAJ1159847.1"/>
    <property type="molecule type" value="Genomic_DNA"/>
</dbReference>